<dbReference type="GO" id="GO:0006261">
    <property type="term" value="P:DNA-templated DNA replication"/>
    <property type="evidence" value="ECO:0007669"/>
    <property type="project" value="TreeGrafter"/>
</dbReference>
<dbReference type="PANTHER" id="PTHR11669:SF8">
    <property type="entry name" value="DNA POLYMERASE III SUBUNIT DELTA"/>
    <property type="match status" value="1"/>
</dbReference>
<dbReference type="InterPro" id="IPR050238">
    <property type="entry name" value="DNA_Rep/Repair_Clamp_Loader"/>
</dbReference>
<dbReference type="HOGENOM" id="CLU_006229_4_4_3"/>
<dbReference type="eggNOG" id="COG0470">
    <property type="taxonomic scope" value="Bacteria"/>
</dbReference>
<dbReference type="GO" id="GO:0003887">
    <property type="term" value="F:DNA-directed DNA polymerase activity"/>
    <property type="evidence" value="ECO:0007669"/>
    <property type="project" value="UniProtKB-EC"/>
</dbReference>
<dbReference type="RefSeq" id="WP_011375697.1">
    <property type="nucleotide sequence ID" value="NC_007577.1"/>
</dbReference>
<evidence type="ECO:0000313" key="2">
    <source>
        <dbReference type="Proteomes" id="UP000002715"/>
    </source>
</evidence>
<evidence type="ECO:0000313" key="1">
    <source>
        <dbReference type="EMBL" id="ABB49193.1"/>
    </source>
</evidence>
<dbReference type="Gene3D" id="3.40.50.300">
    <property type="entry name" value="P-loop containing nucleotide triphosphate hydrolases"/>
    <property type="match status" value="1"/>
</dbReference>
<accession>Q31D52</accession>
<proteinExistence type="predicted"/>
<dbReference type="KEGG" id="pmi:PMT9312_0131"/>
<dbReference type="EMBL" id="CP000111">
    <property type="protein sequence ID" value="ABB49193.1"/>
    <property type="molecule type" value="Genomic_DNA"/>
</dbReference>
<dbReference type="Proteomes" id="UP000002715">
    <property type="component" value="Chromosome"/>
</dbReference>
<name>Q31D52_PROM9</name>
<reference evidence="2" key="1">
    <citation type="submission" date="2005-07" db="EMBL/GenBank/DDBJ databases">
        <title>Complete sequence of Prochlorococcus marinus str. MIT 9312.</title>
        <authorList>
            <consortium name="US DOE Joint Genome Institute"/>
            <person name="Copeland A."/>
            <person name="Lucas S."/>
            <person name="Lapidus A."/>
            <person name="Barry K."/>
            <person name="Detter J.C."/>
            <person name="Glavina T."/>
            <person name="Hammon N."/>
            <person name="Israni S."/>
            <person name="Pitluck S."/>
            <person name="Thiel J."/>
            <person name="Schmutz J."/>
            <person name="Larimer F."/>
            <person name="Land M."/>
            <person name="Kyrpides N."/>
            <person name="Lykidis A."/>
            <person name="Richardson P."/>
        </authorList>
    </citation>
    <scope>NUCLEOTIDE SEQUENCE [LARGE SCALE GENOMIC DNA]</scope>
    <source>
        <strain evidence="2">MIT 9312</strain>
    </source>
</reference>
<gene>
    <name evidence="1" type="ordered locus">PMT9312_0131</name>
</gene>
<dbReference type="EC" id="2.7.7.7" evidence="1"/>
<dbReference type="STRING" id="74546.PMT9312_0131"/>
<keyword evidence="1" id="KW-0548">Nucleotidyltransferase</keyword>
<dbReference type="OrthoDB" id="9810148at2"/>
<dbReference type="Pfam" id="PF13177">
    <property type="entry name" value="DNA_pol3_delta2"/>
    <property type="match status" value="1"/>
</dbReference>
<dbReference type="SUPFAM" id="SSF52540">
    <property type="entry name" value="P-loop containing nucleoside triphosphate hydrolases"/>
    <property type="match status" value="1"/>
</dbReference>
<dbReference type="PANTHER" id="PTHR11669">
    <property type="entry name" value="REPLICATION FACTOR C / DNA POLYMERASE III GAMMA-TAU SUBUNIT"/>
    <property type="match status" value="1"/>
</dbReference>
<protein>
    <submittedName>
        <fullName evidence="1">DNA polymerase III, delta prime subunit</fullName>
        <ecNumber evidence="1">2.7.7.7</ecNumber>
    </submittedName>
</protein>
<dbReference type="InterPro" id="IPR027417">
    <property type="entry name" value="P-loop_NTPase"/>
</dbReference>
<organism evidence="1 2">
    <name type="scientific">Prochlorococcus marinus (strain MIT 9312)</name>
    <dbReference type="NCBI Taxonomy" id="74546"/>
    <lineage>
        <taxon>Bacteria</taxon>
        <taxon>Bacillati</taxon>
        <taxon>Cyanobacteriota</taxon>
        <taxon>Cyanophyceae</taxon>
        <taxon>Synechococcales</taxon>
        <taxon>Prochlorococcaceae</taxon>
        <taxon>Prochlorococcus</taxon>
    </lineage>
</organism>
<dbReference type="NCBIfam" id="NF005638">
    <property type="entry name" value="PRK07399.1"/>
    <property type="match status" value="1"/>
</dbReference>
<sequence length="319" mass="36872">MIEVKKKLFFNEEVNTYLKSIIRNKSFANGYIFNGAEGVGKQQTALQFIKEIFKQSSPVGNIEERITNNNHPDFLIIEPNSILESKRSKSSDLEKTTKSGSEIIKIAQIRNIKTFLGQKSINSDKKIVLIIDAHLLNEAASNCLLKILEEPNNGIFILLTSKLNLLLDTIISRCQLVRFRSFSSKQINSLFKDYLDPSQFNINTKLKFEDVINSANGSPGQLLKNIEIWNELPSEITNKLIFPIKNSLEILEVSKLIYEKLEIYQQICLVNFIQIIWWRNTKNIDLVKKLENLKFYLRTNIQPRLAWEITFLKISMEDI</sequence>
<dbReference type="AlphaFoldDB" id="Q31D52"/>
<keyword evidence="1" id="KW-0808">Transferase</keyword>